<dbReference type="InterPro" id="IPR004090">
    <property type="entry name" value="Chemotax_Me-accpt_rcpt"/>
</dbReference>
<reference evidence="7 8" key="1">
    <citation type="journal article" date="2014" name="Mol. Biol. Evol.">
        <title>Massive expansion of Ubiquitination-related gene families within the Chlamydiae.</title>
        <authorList>
            <person name="Domman D."/>
            <person name="Collingro A."/>
            <person name="Lagkouvardos I."/>
            <person name="Gehre L."/>
            <person name="Weinmaier T."/>
            <person name="Rattei T."/>
            <person name="Subtil A."/>
            <person name="Horn M."/>
        </authorList>
    </citation>
    <scope>NUCLEOTIDE SEQUENCE [LARGE SCALE GENOMIC DNA]</scope>
    <source>
        <strain evidence="7 8">OEW1</strain>
    </source>
</reference>
<dbReference type="AlphaFoldDB" id="A0A0C1E835"/>
<evidence type="ECO:0000259" key="5">
    <source>
        <dbReference type="PROSITE" id="PS50111"/>
    </source>
</evidence>
<proteinExistence type="inferred from homology"/>
<keyword evidence="4" id="KW-0812">Transmembrane</keyword>
<dbReference type="Gene3D" id="6.10.340.10">
    <property type="match status" value="1"/>
</dbReference>
<dbReference type="SUPFAM" id="SSF58104">
    <property type="entry name" value="Methyl-accepting chemotaxis protein (MCP) signaling domain"/>
    <property type="match status" value="1"/>
</dbReference>
<accession>A0A0C1E835</accession>
<gene>
    <name evidence="7" type="primary">tar6</name>
    <name evidence="7" type="ORF">DB43_GK00030</name>
</gene>
<evidence type="ECO:0000256" key="4">
    <source>
        <dbReference type="SAM" id="Phobius"/>
    </source>
</evidence>
<keyword evidence="4" id="KW-1133">Transmembrane helix</keyword>
<evidence type="ECO:0000256" key="3">
    <source>
        <dbReference type="PROSITE-ProRule" id="PRU00284"/>
    </source>
</evidence>
<dbReference type="Pfam" id="PF00672">
    <property type="entry name" value="HAMP"/>
    <property type="match status" value="1"/>
</dbReference>
<dbReference type="CDD" id="cd06225">
    <property type="entry name" value="HAMP"/>
    <property type="match status" value="1"/>
</dbReference>
<dbReference type="PANTHER" id="PTHR32089:SF112">
    <property type="entry name" value="LYSOZYME-LIKE PROTEIN-RELATED"/>
    <property type="match status" value="1"/>
</dbReference>
<comment type="similarity">
    <text evidence="2">Belongs to the methyl-accepting chemotaxis (MCP) protein family.</text>
</comment>
<evidence type="ECO:0000313" key="8">
    <source>
        <dbReference type="Proteomes" id="UP000031307"/>
    </source>
</evidence>
<dbReference type="SMART" id="SM00304">
    <property type="entry name" value="HAMP"/>
    <property type="match status" value="1"/>
</dbReference>
<feature type="domain" description="HAMP" evidence="6">
    <location>
        <begin position="333"/>
        <end position="385"/>
    </location>
</feature>
<comment type="caution">
    <text evidence="7">The sequence shown here is derived from an EMBL/GenBank/DDBJ whole genome shotgun (WGS) entry which is preliminary data.</text>
</comment>
<evidence type="ECO:0000313" key="7">
    <source>
        <dbReference type="EMBL" id="KIA77372.1"/>
    </source>
</evidence>
<dbReference type="OMA" id="VAHMSHE"/>
<dbReference type="PATRIC" id="fig|83552.4.peg.1465"/>
<sequence>MMQSLYQYLNQVISKFSYSSKINFIVFFAAASAILLACMLKFSQNQFIQIIQLQIQGTEIHRELSSIFYELMQEENLLLRNLKSSVRDQEIDAHLKNLNRLLLPLTQEKSENENFLNTFSEFQKNWQTFKNPEMDVKQKQLLGNQLLNIVRLMITENRKATHLILNFDVGTHRFIEAIMIHLPETQLLQFQIIFYKINKLSSQTDLRVLLERLQKSNDATIFSIYRAAQDNPYLNESLQRSQMGSRIEIFKFEADQFVSMLNEQLTLKDQQPEAFYGEVNEFLNAIYDLSMEGTEQLKHLLEIQLQTFKKRELIATVSVIIGTLLVLLFYITRVIRLPLSELEKAAQELAKGNLWARVKITTHDEVAHMSHEFNKMADFYSHTMVQVGTITKSLFQTSLAILKTAKQLESNIQAQELVIFQIENQAKKIAYNVREFASTLQEVKQASTITFNLADIGQKSLEEMESIMQNMREGSSNIVNTLSSLQEKIENVQEVISTIIKIVDQANLLSLNATLISNKSGKQGAGFSVVASKIRELADQTAYVTLDIEKRVTDLFPAVSKSVLSVESFAKSIEFQDLHTTKINNELKDLIAHTQKQITSFEAAHSGMKIQEEGVAQIEFSISALSDETHQITNSAHQLHQEIEQLYQAAKSLNKTVHTFKTSAPEKSQIS</sequence>
<dbReference type="PRINTS" id="PR00260">
    <property type="entry name" value="CHEMTRNSDUCR"/>
</dbReference>
<feature type="domain" description="Methyl-accepting transducer" evidence="5">
    <location>
        <begin position="390"/>
        <end position="640"/>
    </location>
</feature>
<dbReference type="PROSITE" id="PS50111">
    <property type="entry name" value="CHEMOTAXIS_TRANSDUC_2"/>
    <property type="match status" value="1"/>
</dbReference>
<dbReference type="GO" id="GO:0004888">
    <property type="term" value="F:transmembrane signaling receptor activity"/>
    <property type="evidence" value="ECO:0007669"/>
    <property type="project" value="InterPro"/>
</dbReference>
<feature type="transmembrane region" description="Helical" evidence="4">
    <location>
        <begin position="20"/>
        <end position="40"/>
    </location>
</feature>
<dbReference type="InterPro" id="IPR004089">
    <property type="entry name" value="MCPsignal_dom"/>
</dbReference>
<dbReference type="EMBL" id="JSAM01000080">
    <property type="protein sequence ID" value="KIA77372.1"/>
    <property type="molecule type" value="Genomic_DNA"/>
</dbReference>
<keyword evidence="1 3" id="KW-0807">Transducer</keyword>
<dbReference type="GO" id="GO:0007165">
    <property type="term" value="P:signal transduction"/>
    <property type="evidence" value="ECO:0007669"/>
    <property type="project" value="UniProtKB-KW"/>
</dbReference>
<protein>
    <submittedName>
        <fullName evidence="7">Methyl-accepting chemotaxis protein Tar</fullName>
    </submittedName>
</protein>
<evidence type="ECO:0000256" key="1">
    <source>
        <dbReference type="ARBA" id="ARBA00023224"/>
    </source>
</evidence>
<dbReference type="InterPro" id="IPR003660">
    <property type="entry name" value="HAMP_dom"/>
</dbReference>
<dbReference type="SMART" id="SM00283">
    <property type="entry name" value="MA"/>
    <property type="match status" value="1"/>
</dbReference>
<dbReference type="Proteomes" id="UP000031307">
    <property type="component" value="Unassembled WGS sequence"/>
</dbReference>
<dbReference type="GO" id="GO:0006935">
    <property type="term" value="P:chemotaxis"/>
    <property type="evidence" value="ECO:0007669"/>
    <property type="project" value="InterPro"/>
</dbReference>
<evidence type="ECO:0000256" key="2">
    <source>
        <dbReference type="ARBA" id="ARBA00029447"/>
    </source>
</evidence>
<dbReference type="Gene3D" id="1.10.287.950">
    <property type="entry name" value="Methyl-accepting chemotaxis protein"/>
    <property type="match status" value="1"/>
</dbReference>
<evidence type="ECO:0000259" key="6">
    <source>
        <dbReference type="PROSITE" id="PS50885"/>
    </source>
</evidence>
<dbReference type="PANTHER" id="PTHR32089">
    <property type="entry name" value="METHYL-ACCEPTING CHEMOTAXIS PROTEIN MCPB"/>
    <property type="match status" value="1"/>
</dbReference>
<organism evidence="7 8">
    <name type="scientific">Parachlamydia acanthamoebae</name>
    <dbReference type="NCBI Taxonomy" id="83552"/>
    <lineage>
        <taxon>Bacteria</taxon>
        <taxon>Pseudomonadati</taxon>
        <taxon>Chlamydiota</taxon>
        <taxon>Chlamydiia</taxon>
        <taxon>Parachlamydiales</taxon>
        <taxon>Parachlamydiaceae</taxon>
        <taxon>Parachlamydia</taxon>
    </lineage>
</organism>
<dbReference type="PROSITE" id="PS50885">
    <property type="entry name" value="HAMP"/>
    <property type="match status" value="1"/>
</dbReference>
<feature type="transmembrane region" description="Helical" evidence="4">
    <location>
        <begin position="313"/>
        <end position="331"/>
    </location>
</feature>
<keyword evidence="4" id="KW-0472">Membrane</keyword>
<dbReference type="GO" id="GO:0016020">
    <property type="term" value="C:membrane"/>
    <property type="evidence" value="ECO:0007669"/>
    <property type="project" value="InterPro"/>
</dbReference>
<name>A0A0C1E835_9BACT</name>
<dbReference type="Pfam" id="PF00015">
    <property type="entry name" value="MCPsignal"/>
    <property type="match status" value="1"/>
</dbReference>